<proteinExistence type="predicted"/>
<keyword evidence="2" id="KW-1185">Reference proteome</keyword>
<dbReference type="HOGENOM" id="CLU_2604812_0_0_3"/>
<reference evidence="1 2" key="1">
    <citation type="journal article" date="2003" name="Nature">
        <title>The genome of a motile marine Synechococcus.</title>
        <authorList>
            <person name="Palenik B."/>
            <person name="Brahamsha B."/>
            <person name="Larimer F."/>
            <person name="Land M."/>
            <person name="Hauser L."/>
            <person name="Chain P."/>
            <person name="Lamerdin J."/>
            <person name="Regala W."/>
            <person name="Allen E.A."/>
            <person name="McCarren J."/>
            <person name="Paulsen I."/>
            <person name="Dufresne A."/>
            <person name="Partensky F."/>
            <person name="Webb E."/>
            <person name="Waterbury J."/>
        </authorList>
    </citation>
    <scope>NUCLEOTIDE SEQUENCE [LARGE SCALE GENOMIC DNA]</scope>
    <source>
        <strain evidence="1 2">WH8102</strain>
    </source>
</reference>
<name>Q7U5Y9_PARMW</name>
<dbReference type="KEGG" id="syw:SYNW1552"/>
<organism evidence="1 2">
    <name type="scientific">Parasynechococcus marenigrum (strain WH8102)</name>
    <dbReference type="NCBI Taxonomy" id="84588"/>
    <lineage>
        <taxon>Bacteria</taxon>
        <taxon>Bacillati</taxon>
        <taxon>Cyanobacteriota</taxon>
        <taxon>Cyanophyceae</taxon>
        <taxon>Synechococcales</taxon>
        <taxon>Prochlorococcaceae</taxon>
        <taxon>Parasynechococcus</taxon>
        <taxon>Parasynechococcus marenigrum</taxon>
    </lineage>
</organism>
<evidence type="ECO:0000313" key="2">
    <source>
        <dbReference type="Proteomes" id="UP000001422"/>
    </source>
</evidence>
<sequence length="79" mass="9102">MEDNGSPRRLEFHPPWRFGHDQTGRCSCSGMPIPWGNHLGLARWVALIEEDDLREATIATDRWLIHLQRDLVLEAVRVG</sequence>
<gene>
    <name evidence="1" type="ordered locus">SYNW1552</name>
</gene>
<evidence type="ECO:0000313" key="1">
    <source>
        <dbReference type="EMBL" id="CAE08067.1"/>
    </source>
</evidence>
<dbReference type="Proteomes" id="UP000001422">
    <property type="component" value="Chromosome"/>
</dbReference>
<accession>Q7U5Y9</accession>
<dbReference type="eggNOG" id="ENOG5032E6G">
    <property type="taxonomic scope" value="Bacteria"/>
</dbReference>
<dbReference type="EMBL" id="BX569693">
    <property type="protein sequence ID" value="CAE08067.1"/>
    <property type="molecule type" value="Genomic_DNA"/>
</dbReference>
<dbReference type="AlphaFoldDB" id="Q7U5Y9"/>
<protein>
    <submittedName>
        <fullName evidence="1">Uncharacterized protein</fullName>
    </submittedName>
</protein>